<dbReference type="InterPro" id="IPR002035">
    <property type="entry name" value="VWF_A"/>
</dbReference>
<organism evidence="4 5">
    <name type="scientific">Candidatus Alectryocaccomicrobium excrementavium</name>
    <dbReference type="NCBI Taxonomy" id="2840668"/>
    <lineage>
        <taxon>Bacteria</taxon>
        <taxon>Bacillati</taxon>
        <taxon>Bacillota</taxon>
        <taxon>Clostridia</taxon>
        <taxon>Candidatus Alectryocaccomicrobium</taxon>
    </lineage>
</organism>
<evidence type="ECO:0000259" key="2">
    <source>
        <dbReference type="Pfam" id="PF07584"/>
    </source>
</evidence>
<evidence type="ECO:0000313" key="4">
    <source>
        <dbReference type="EMBL" id="HIS92522.1"/>
    </source>
</evidence>
<dbReference type="Pfam" id="PF07584">
    <property type="entry name" value="BatA"/>
    <property type="match status" value="1"/>
</dbReference>
<feature type="transmembrane region" description="Helical" evidence="1">
    <location>
        <begin position="59"/>
        <end position="80"/>
    </location>
</feature>
<dbReference type="PANTHER" id="PTHR37464:SF1">
    <property type="entry name" value="BLL2463 PROTEIN"/>
    <property type="match status" value="1"/>
</dbReference>
<feature type="transmembrane region" description="Helical" evidence="1">
    <location>
        <begin position="569"/>
        <end position="587"/>
    </location>
</feature>
<accession>A0A9D1G025</accession>
<dbReference type="PANTHER" id="PTHR37464">
    <property type="entry name" value="BLL2463 PROTEIN"/>
    <property type="match status" value="1"/>
</dbReference>
<dbReference type="InterPro" id="IPR036465">
    <property type="entry name" value="vWFA_dom_sf"/>
</dbReference>
<reference evidence="4" key="1">
    <citation type="submission" date="2020-10" db="EMBL/GenBank/DDBJ databases">
        <authorList>
            <person name="Gilroy R."/>
        </authorList>
    </citation>
    <scope>NUCLEOTIDE SEQUENCE</scope>
    <source>
        <strain evidence="4">13766</strain>
    </source>
</reference>
<proteinExistence type="predicted"/>
<sequence length="592" mass="61886">MQFLEPMGAWALLALAAVLAFYLLKRQYEERTVPSTYLWRMALRDESASRPLERLRRSLLLILQLLAAALFALALMRPALPGHAAGEFVIVLDASASMQAADETGRTRMEEARQRAEELVRGLNALDRVTVLRAGTNVDVLASRADRQTAIAAIRAAQSGSGGARMEEALSLARAMAQEIEGLDICVFSDASIAPVEGASLYAVGAAAENRALVSLAVEETASGGRAVARVANYGAACEIQLEGYADGALCDVRTAQAGAGETVSVSFDVPPGAQRVEARLANGGAIALDDARWWQRAEDVRRTVVLAGDGNLFLEAALALRADIDVVRASVEEAQAIEGAQLYIFDGVLPQTLPQSGSLLCVNPPEGAGILGISVAGAQTPQGAVHAGGRFSENLSLAGVALRAYRPLSGGEAILLCGDDAIAAWAESGAQRAAVIGFDLSDSNLPVKYDFPVLMLQLLDALAPDASMGVADAVAGEAVPVTASARAEAVSVITPAGESVSLAPPFPAAPFTGADEVGEYALVETLPEGEERAWFAVYMPAAESDVRAVAEDAAQAGGGAVRAAGREMTVWAVLLLLAALMLEWWVSRREN</sequence>
<reference evidence="4" key="2">
    <citation type="journal article" date="2021" name="PeerJ">
        <title>Extensive microbial diversity within the chicken gut microbiome revealed by metagenomics and culture.</title>
        <authorList>
            <person name="Gilroy R."/>
            <person name="Ravi A."/>
            <person name="Getino M."/>
            <person name="Pursley I."/>
            <person name="Horton D.L."/>
            <person name="Alikhan N.F."/>
            <person name="Baker D."/>
            <person name="Gharbi K."/>
            <person name="Hall N."/>
            <person name="Watson M."/>
            <person name="Adriaenssens E.M."/>
            <person name="Foster-Nyarko E."/>
            <person name="Jarju S."/>
            <person name="Secka A."/>
            <person name="Antonio M."/>
            <person name="Oren A."/>
            <person name="Chaudhuri R.R."/>
            <person name="La Ragione R."/>
            <person name="Hildebrand F."/>
            <person name="Pallen M.J."/>
        </authorList>
    </citation>
    <scope>NUCLEOTIDE SEQUENCE</scope>
    <source>
        <strain evidence="4">13766</strain>
    </source>
</reference>
<feature type="transmembrane region" description="Helical" evidence="1">
    <location>
        <begin position="6"/>
        <end position="24"/>
    </location>
</feature>
<keyword evidence="1" id="KW-0472">Membrane</keyword>
<evidence type="ECO:0000259" key="3">
    <source>
        <dbReference type="Pfam" id="PF13519"/>
    </source>
</evidence>
<dbReference type="Proteomes" id="UP000824140">
    <property type="component" value="Unassembled WGS sequence"/>
</dbReference>
<protein>
    <submittedName>
        <fullName evidence="4">VWA domain-containing protein</fullName>
    </submittedName>
</protein>
<keyword evidence="1" id="KW-0812">Transmembrane</keyword>
<dbReference type="SUPFAM" id="SSF53300">
    <property type="entry name" value="vWA-like"/>
    <property type="match status" value="1"/>
</dbReference>
<evidence type="ECO:0000313" key="5">
    <source>
        <dbReference type="Proteomes" id="UP000824140"/>
    </source>
</evidence>
<keyword evidence="1" id="KW-1133">Transmembrane helix</keyword>
<dbReference type="Pfam" id="PF13519">
    <property type="entry name" value="VWA_2"/>
    <property type="match status" value="1"/>
</dbReference>
<feature type="domain" description="Aerotolerance regulator N-terminal" evidence="2">
    <location>
        <begin position="1"/>
        <end position="78"/>
    </location>
</feature>
<gene>
    <name evidence="4" type="ORF">IAA84_05830</name>
</gene>
<feature type="domain" description="VWFA" evidence="3">
    <location>
        <begin position="89"/>
        <end position="191"/>
    </location>
</feature>
<evidence type="ECO:0000256" key="1">
    <source>
        <dbReference type="SAM" id="Phobius"/>
    </source>
</evidence>
<dbReference type="Gene3D" id="3.40.50.410">
    <property type="entry name" value="von Willebrand factor, type A domain"/>
    <property type="match status" value="1"/>
</dbReference>
<dbReference type="CDD" id="cd00198">
    <property type="entry name" value="vWFA"/>
    <property type="match status" value="1"/>
</dbReference>
<dbReference type="AlphaFoldDB" id="A0A9D1G025"/>
<comment type="caution">
    <text evidence="4">The sequence shown here is derived from an EMBL/GenBank/DDBJ whole genome shotgun (WGS) entry which is preliminary data.</text>
</comment>
<name>A0A9D1G025_9FIRM</name>
<dbReference type="EMBL" id="DVJN01000114">
    <property type="protein sequence ID" value="HIS92522.1"/>
    <property type="molecule type" value="Genomic_DNA"/>
</dbReference>
<dbReference type="InterPro" id="IPR024163">
    <property type="entry name" value="Aerotolerance_reg_N"/>
</dbReference>